<evidence type="ECO:0000256" key="2">
    <source>
        <dbReference type="ARBA" id="ARBA00022475"/>
    </source>
</evidence>
<accession>A0A7X0R5Z1</accession>
<dbReference type="AlphaFoldDB" id="A0A7X0R5Z1"/>
<keyword evidence="3 6" id="KW-0812">Transmembrane</keyword>
<keyword evidence="5 6" id="KW-0472">Membrane</keyword>
<feature type="transmembrane region" description="Helical" evidence="6">
    <location>
        <begin position="35"/>
        <end position="64"/>
    </location>
</feature>
<evidence type="ECO:0000313" key="9">
    <source>
        <dbReference type="Proteomes" id="UP000585258"/>
    </source>
</evidence>
<name>A0A7X0R5Z1_9CLOT</name>
<evidence type="ECO:0000256" key="3">
    <source>
        <dbReference type="ARBA" id="ARBA00022692"/>
    </source>
</evidence>
<dbReference type="InterPro" id="IPR015414">
    <property type="entry name" value="TMEM64"/>
</dbReference>
<gene>
    <name evidence="8" type="ORF">H7E68_03550</name>
</gene>
<dbReference type="PANTHER" id="PTHR12677:SF49">
    <property type="entry name" value="TVP38_TMEM64 FAMILY MEMBRANE PROTEIN"/>
    <property type="match status" value="1"/>
</dbReference>
<reference evidence="8 9" key="1">
    <citation type="submission" date="2020-08" db="EMBL/GenBank/DDBJ databases">
        <title>Clostridia isolated from Swiss meat.</title>
        <authorList>
            <person name="Wambui J."/>
            <person name="Stevens M.J.A."/>
            <person name="Stephan R."/>
        </authorList>
    </citation>
    <scope>NUCLEOTIDE SEQUENCE [LARGE SCALE GENOMIC DNA]</scope>
    <source>
        <strain evidence="8 9">CM001</strain>
    </source>
</reference>
<evidence type="ECO:0000259" key="7">
    <source>
        <dbReference type="Pfam" id="PF09335"/>
    </source>
</evidence>
<evidence type="ECO:0000256" key="1">
    <source>
        <dbReference type="ARBA" id="ARBA00004651"/>
    </source>
</evidence>
<dbReference type="Proteomes" id="UP000585258">
    <property type="component" value="Unassembled WGS sequence"/>
</dbReference>
<protein>
    <recommendedName>
        <fullName evidence="6">TVP38/TMEM64 family membrane protein</fullName>
    </recommendedName>
</protein>
<organism evidence="8 9">
    <name type="scientific">Clostridium gasigenes</name>
    <dbReference type="NCBI Taxonomy" id="94869"/>
    <lineage>
        <taxon>Bacteria</taxon>
        <taxon>Bacillati</taxon>
        <taxon>Bacillota</taxon>
        <taxon>Clostridia</taxon>
        <taxon>Eubacteriales</taxon>
        <taxon>Clostridiaceae</taxon>
        <taxon>Clostridium</taxon>
    </lineage>
</organism>
<dbReference type="GO" id="GO:0005886">
    <property type="term" value="C:plasma membrane"/>
    <property type="evidence" value="ECO:0007669"/>
    <property type="project" value="UniProtKB-SubCell"/>
</dbReference>
<dbReference type="EMBL" id="JACKWY010000002">
    <property type="protein sequence ID" value="MBB6713813.1"/>
    <property type="molecule type" value="Genomic_DNA"/>
</dbReference>
<dbReference type="OrthoDB" id="9812980at2"/>
<comment type="caution">
    <text evidence="8">The sequence shown here is derived from an EMBL/GenBank/DDBJ whole genome shotgun (WGS) entry which is preliminary data.</text>
</comment>
<keyword evidence="4 6" id="KW-1133">Transmembrane helix</keyword>
<feature type="transmembrane region" description="Helical" evidence="6">
    <location>
        <begin position="177"/>
        <end position="195"/>
    </location>
</feature>
<evidence type="ECO:0000313" key="8">
    <source>
        <dbReference type="EMBL" id="MBB6713813.1"/>
    </source>
</evidence>
<dbReference type="PANTHER" id="PTHR12677">
    <property type="entry name" value="GOLGI APPARATUS MEMBRANE PROTEIN TVP38-RELATED"/>
    <property type="match status" value="1"/>
</dbReference>
<feature type="transmembrane region" description="Helical" evidence="6">
    <location>
        <begin position="147"/>
        <end position="165"/>
    </location>
</feature>
<evidence type="ECO:0000256" key="4">
    <source>
        <dbReference type="ARBA" id="ARBA00022989"/>
    </source>
</evidence>
<evidence type="ECO:0000256" key="6">
    <source>
        <dbReference type="RuleBase" id="RU366058"/>
    </source>
</evidence>
<comment type="similarity">
    <text evidence="6">Belongs to the TVP38/TMEM64 family.</text>
</comment>
<proteinExistence type="inferred from homology"/>
<dbReference type="InterPro" id="IPR032816">
    <property type="entry name" value="VTT_dom"/>
</dbReference>
<keyword evidence="2 6" id="KW-1003">Cell membrane</keyword>
<sequence>MVIGISIVLINWKFISNLKIENIVKFIKEKRYISVILYLGIYIIKPLLLIIPTSMLALVGGGLFGPIKGFIFTMTGFWIAGTIAFYLARSLGREFVAGILKRKFNKLESIMQKSGFKYLFILRLPPIIPYDPLSYISGLTNISYKDFILASLIGVIPETICYSIIGTSFKSPLSPQFIIPVIVLVLSTLSAKYLIGRGKKE</sequence>
<feature type="domain" description="VTT" evidence="7">
    <location>
        <begin position="51"/>
        <end position="167"/>
    </location>
</feature>
<evidence type="ECO:0000256" key="5">
    <source>
        <dbReference type="ARBA" id="ARBA00023136"/>
    </source>
</evidence>
<dbReference type="Pfam" id="PF09335">
    <property type="entry name" value="VTT_dom"/>
    <property type="match status" value="1"/>
</dbReference>
<feature type="transmembrane region" description="Helical" evidence="6">
    <location>
        <begin position="70"/>
        <end position="88"/>
    </location>
</feature>
<comment type="subcellular location">
    <subcellularLocation>
        <location evidence="1 6">Cell membrane</location>
        <topology evidence="1 6">Multi-pass membrane protein</topology>
    </subcellularLocation>
</comment>
<comment type="caution">
    <text evidence="6">Lacks conserved residue(s) required for the propagation of feature annotation.</text>
</comment>